<dbReference type="InterPro" id="IPR008758">
    <property type="entry name" value="Peptidase_S28"/>
</dbReference>
<dbReference type="GO" id="GO:0004180">
    <property type="term" value="F:carboxypeptidase activity"/>
    <property type="evidence" value="ECO:0007669"/>
    <property type="project" value="UniProtKB-KW"/>
</dbReference>
<evidence type="ECO:0000313" key="6">
    <source>
        <dbReference type="Proteomes" id="UP000694866"/>
    </source>
</evidence>
<keyword evidence="7" id="KW-0121">Carboxypeptidase</keyword>
<keyword evidence="6" id="KW-1185">Reference proteome</keyword>
<dbReference type="GO" id="GO:0008239">
    <property type="term" value="F:dipeptidyl-peptidase activity"/>
    <property type="evidence" value="ECO:0007669"/>
    <property type="project" value="TreeGrafter"/>
</dbReference>
<sequence>MHNRMISYPGDTTKPTRKMYLKSGKALLVLLTMCCIISLHSCEPQRTADLSNSTDQENPIAHGELFAIKKFTVPVDHFSFSLNKTFEIRYLVNDTWQRGKNAPIFLYTGNELYIEDAVGAAAFIYDIAPEFGALIVFAEHRYYGESLPFGKDSFSNPDKWGYLTSQQALADYVDLIGFLRLNSTMEHSPVITFGGSYGGMLSAWIRVKYPHVVQGAIASSAPVFQFYGVRDCQPYFQVVTSTFEAVDSECPKLIRQSWSAIDNLTSSDEGRDWLSKKWNLCTPISNKTHIAQLKRWLQRRYTSLAITNDQHSTSSYSAEQINKICTLLKNASTDSDIGILSGLGLATKNFLFADDECITTADEPILDQQWNYQVCTELVINLCTDGIRDMFQPEPFDFEGFTKDCKEKFGVVPQLGMACKIYGCSDFSTATNIVFSNGLRDPWHVGGVLKNVSDSVIAVIIPEGSHQFDLAGSHPEDPKSVIEARNIHRTFISKWIQEYHEATKVSLLIQ</sequence>
<evidence type="ECO:0000256" key="3">
    <source>
        <dbReference type="ARBA" id="ARBA00022729"/>
    </source>
</evidence>
<keyword evidence="4" id="KW-0378">Hydrolase</keyword>
<dbReference type="GeneID" id="105265051"/>
<dbReference type="GO" id="GO:0006508">
    <property type="term" value="P:proteolysis"/>
    <property type="evidence" value="ECO:0007669"/>
    <property type="project" value="UniProtKB-KW"/>
</dbReference>
<evidence type="ECO:0000313" key="7">
    <source>
        <dbReference type="RefSeq" id="XP_011300632.1"/>
    </source>
</evidence>
<evidence type="ECO:0000256" key="2">
    <source>
        <dbReference type="ARBA" id="ARBA00022670"/>
    </source>
</evidence>
<dbReference type="PANTHER" id="PTHR11010:SF38">
    <property type="entry name" value="LYSOSOMAL PRO-X CARBOXYPEPTIDASE"/>
    <property type="match status" value="1"/>
</dbReference>
<dbReference type="Gene3D" id="3.40.50.1820">
    <property type="entry name" value="alpha/beta hydrolase"/>
    <property type="match status" value="1"/>
</dbReference>
<dbReference type="RefSeq" id="XP_011300632.1">
    <property type="nucleotide sequence ID" value="XM_011302330.1"/>
</dbReference>
<dbReference type="Gene3D" id="1.20.120.980">
    <property type="entry name" value="Serine carboxypeptidase S28, SKS domain"/>
    <property type="match status" value="1"/>
</dbReference>
<dbReference type="AlphaFoldDB" id="A0A9R1T0F4"/>
<protein>
    <submittedName>
        <fullName evidence="7">Lysosomal Pro-X carboxypeptidase</fullName>
    </submittedName>
</protein>
<organism evidence="6 7">
    <name type="scientific">Fopius arisanus</name>
    <dbReference type="NCBI Taxonomy" id="64838"/>
    <lineage>
        <taxon>Eukaryota</taxon>
        <taxon>Metazoa</taxon>
        <taxon>Ecdysozoa</taxon>
        <taxon>Arthropoda</taxon>
        <taxon>Hexapoda</taxon>
        <taxon>Insecta</taxon>
        <taxon>Pterygota</taxon>
        <taxon>Neoptera</taxon>
        <taxon>Endopterygota</taxon>
        <taxon>Hymenoptera</taxon>
        <taxon>Apocrita</taxon>
        <taxon>Ichneumonoidea</taxon>
        <taxon>Braconidae</taxon>
        <taxon>Opiinae</taxon>
        <taxon>Fopius</taxon>
    </lineage>
</organism>
<keyword evidence="3" id="KW-0732">Signal</keyword>
<dbReference type="OrthoDB" id="6509965at2759"/>
<accession>A0A9R1T0F4</accession>
<dbReference type="KEGG" id="fas:105265051"/>
<dbReference type="InterPro" id="IPR029058">
    <property type="entry name" value="AB_hydrolase_fold"/>
</dbReference>
<name>A0A9R1T0F4_9HYME</name>
<comment type="similarity">
    <text evidence="1">Belongs to the peptidase S28 family.</text>
</comment>
<evidence type="ECO:0000256" key="4">
    <source>
        <dbReference type="ARBA" id="ARBA00022801"/>
    </source>
</evidence>
<dbReference type="GO" id="GO:0070008">
    <property type="term" value="F:serine-type exopeptidase activity"/>
    <property type="evidence" value="ECO:0007669"/>
    <property type="project" value="InterPro"/>
</dbReference>
<reference evidence="7" key="1">
    <citation type="submission" date="2025-08" db="UniProtKB">
        <authorList>
            <consortium name="RefSeq"/>
        </authorList>
    </citation>
    <scope>IDENTIFICATION</scope>
    <source>
        <strain evidence="7">USDA-PBARC FA_bdor</strain>
        <tissue evidence="7">Whole organism</tissue>
    </source>
</reference>
<keyword evidence="5" id="KW-0325">Glycoprotein</keyword>
<evidence type="ECO:0000256" key="1">
    <source>
        <dbReference type="ARBA" id="ARBA00011079"/>
    </source>
</evidence>
<evidence type="ECO:0000256" key="5">
    <source>
        <dbReference type="ARBA" id="ARBA00023180"/>
    </source>
</evidence>
<dbReference type="Pfam" id="PF05577">
    <property type="entry name" value="Peptidase_S28"/>
    <property type="match status" value="1"/>
</dbReference>
<dbReference type="InterPro" id="IPR042269">
    <property type="entry name" value="Ser_carbopepase_S28_SKS"/>
</dbReference>
<gene>
    <name evidence="7" type="primary">LOC105265051</name>
</gene>
<keyword evidence="2" id="KW-0645">Protease</keyword>
<proteinExistence type="inferred from homology"/>
<dbReference type="SUPFAM" id="SSF53474">
    <property type="entry name" value="alpha/beta-Hydrolases"/>
    <property type="match status" value="1"/>
</dbReference>
<dbReference type="Proteomes" id="UP000694866">
    <property type="component" value="Unplaced"/>
</dbReference>
<dbReference type="PANTHER" id="PTHR11010">
    <property type="entry name" value="PROTEASE S28 PRO-X CARBOXYPEPTIDASE-RELATED"/>
    <property type="match status" value="1"/>
</dbReference>